<evidence type="ECO:0000259" key="1">
    <source>
        <dbReference type="Pfam" id="PF01170"/>
    </source>
</evidence>
<protein>
    <submittedName>
        <fullName evidence="2">RNA methylase</fullName>
    </submittedName>
</protein>
<dbReference type="SUPFAM" id="SSF53335">
    <property type="entry name" value="S-adenosyl-L-methionine-dependent methyltransferases"/>
    <property type="match status" value="1"/>
</dbReference>
<dbReference type="PANTHER" id="PTHR14911">
    <property type="entry name" value="THUMP DOMAIN-CONTAINING"/>
    <property type="match status" value="1"/>
</dbReference>
<dbReference type="EMBL" id="LCDA01000006">
    <property type="protein sequence ID" value="KKS42756.1"/>
    <property type="molecule type" value="Genomic_DNA"/>
</dbReference>
<dbReference type="InterPro" id="IPR000241">
    <property type="entry name" value="RlmKL-like_Mtase"/>
</dbReference>
<dbReference type="AlphaFoldDB" id="A0A0G1B8V5"/>
<dbReference type="GO" id="GO:0030488">
    <property type="term" value="P:tRNA methylation"/>
    <property type="evidence" value="ECO:0007669"/>
    <property type="project" value="TreeGrafter"/>
</dbReference>
<dbReference type="PANTHER" id="PTHR14911:SF21">
    <property type="entry name" value="N2-METHYLGUANOSINE TRNA METHYLTRANSFERASE"/>
    <property type="match status" value="1"/>
</dbReference>
<comment type="caution">
    <text evidence="2">The sequence shown here is derived from an EMBL/GenBank/DDBJ whole genome shotgun (WGS) entry which is preliminary data.</text>
</comment>
<dbReference type="CDD" id="cd02440">
    <property type="entry name" value="AdoMet_MTases"/>
    <property type="match status" value="1"/>
</dbReference>
<organism evidence="2 3">
    <name type="scientific">Candidatus Collierbacteria bacterium GW2011_GWA2_42_17</name>
    <dbReference type="NCBI Taxonomy" id="1618378"/>
    <lineage>
        <taxon>Bacteria</taxon>
        <taxon>Candidatus Collieribacteriota</taxon>
    </lineage>
</organism>
<dbReference type="InterPro" id="IPR029063">
    <property type="entry name" value="SAM-dependent_MTases_sf"/>
</dbReference>
<accession>A0A0G1B8V5</accession>
<name>A0A0G1B8V5_9BACT</name>
<feature type="domain" description="Ribosomal RNA large subunit methyltransferase K/L-like methyltransferase" evidence="1">
    <location>
        <begin position="164"/>
        <end position="301"/>
    </location>
</feature>
<dbReference type="Pfam" id="PF01170">
    <property type="entry name" value="UPF0020"/>
    <property type="match status" value="1"/>
</dbReference>
<keyword evidence="2" id="KW-0808">Transferase</keyword>
<keyword evidence="2" id="KW-0489">Methyltransferase</keyword>
<proteinExistence type="predicted"/>
<evidence type="ECO:0000313" key="2">
    <source>
        <dbReference type="EMBL" id="KKS42756.1"/>
    </source>
</evidence>
<dbReference type="GO" id="GO:0016423">
    <property type="term" value="F:tRNA (guanine) methyltransferase activity"/>
    <property type="evidence" value="ECO:0007669"/>
    <property type="project" value="TreeGrafter"/>
</dbReference>
<gene>
    <name evidence="2" type="ORF">UV06_C0006G0026</name>
</gene>
<sequence>MQFLLFVGANNTLAAEEVSAQIKKATQISPNVYRFEMGSVDEAKIIAERLGSSIKLAVLLEGVIPGAKSIAKEIKAKNFSLSLLGKKENTSKLHQEVKDNLERGRFVIPKDEFGVSPVINKKHKIDEFFLDIENNQVWQTVWVHSFMHWIKKDRHMPHIDPQAGMLPPKIARSMVNLVPLSPEGKILVDPFCGSGRVLVEAAEVGYQIGGTDIVTNQVQDTIENLQSMNFSGKIEVLDATHLSDKFSNIDAIVTEPFLGKSKFRQDEIRYIVPGLEKLYLGCLKDWLKVLKPGGFVVMVFPWFNDGKKEYKTSEIIDGKLKLSYNPLKRGIFYSRPDADVKREIVILQKQ</sequence>
<reference evidence="2 3" key="1">
    <citation type="journal article" date="2015" name="Nature">
        <title>rRNA introns, odd ribosomes, and small enigmatic genomes across a large radiation of phyla.</title>
        <authorList>
            <person name="Brown C.T."/>
            <person name="Hug L.A."/>
            <person name="Thomas B.C."/>
            <person name="Sharon I."/>
            <person name="Castelle C.J."/>
            <person name="Singh A."/>
            <person name="Wilkins M.J."/>
            <person name="Williams K.H."/>
            <person name="Banfield J.F."/>
        </authorList>
    </citation>
    <scope>NUCLEOTIDE SEQUENCE [LARGE SCALE GENOMIC DNA]</scope>
</reference>
<dbReference type="Gene3D" id="3.40.50.150">
    <property type="entry name" value="Vaccinia Virus protein VP39"/>
    <property type="match status" value="1"/>
</dbReference>
<evidence type="ECO:0000313" key="3">
    <source>
        <dbReference type="Proteomes" id="UP000033854"/>
    </source>
</evidence>
<dbReference type="Proteomes" id="UP000033854">
    <property type="component" value="Unassembled WGS sequence"/>
</dbReference>